<accession>A0A4Y2JP96</accession>
<dbReference type="InterPro" id="IPR000558">
    <property type="entry name" value="Histone_H2B"/>
</dbReference>
<evidence type="ECO:0008006" key="5">
    <source>
        <dbReference type="Google" id="ProtNLM"/>
    </source>
</evidence>
<dbReference type="AlphaFoldDB" id="A0A4Y2JP96"/>
<dbReference type="GO" id="GO:0030527">
    <property type="term" value="F:structural constituent of chromatin"/>
    <property type="evidence" value="ECO:0007669"/>
    <property type="project" value="InterPro"/>
</dbReference>
<sequence length="263" mass="29967">MDFFSEETFMKIEDEPTSSTSDFMKIEDEFTSSTSASMNKEDEPISSTSAFMNIEDESTPSTSANMRIEDEPTPSRSTFLGIEDESTSITPAFMNIEDEFTTNTSVFKNKEDESISSTSTIMRIEEELSSSTSTNMRTEDESTSSTSTISFNVVQQDRKRKQRRKELSFKPYILKVKKTKIPNLQLSTDALDYLNNIISDIYQLYDSELKQLISHTKKKTLSIKEIENATKLCIPGKRKNKAMNYGRDCVSSQELDLKQKPLQ</sequence>
<dbReference type="EMBL" id="BGPR01003732">
    <property type="protein sequence ID" value="GBM91764.1"/>
    <property type="molecule type" value="Genomic_DNA"/>
</dbReference>
<protein>
    <recommendedName>
        <fullName evidence="5">Histone H2A/H2B/H3 domain-containing protein</fullName>
    </recommendedName>
</protein>
<dbReference type="PANTHER" id="PTHR23428">
    <property type="entry name" value="HISTONE H2B"/>
    <property type="match status" value="1"/>
</dbReference>
<feature type="region of interest" description="Disordered" evidence="2">
    <location>
        <begin position="30"/>
        <end position="79"/>
    </location>
</feature>
<dbReference type="InterPro" id="IPR009072">
    <property type="entry name" value="Histone-fold"/>
</dbReference>
<dbReference type="Proteomes" id="UP000499080">
    <property type="component" value="Unassembled WGS sequence"/>
</dbReference>
<comment type="similarity">
    <text evidence="1">Belongs to the histone H2B family.</text>
</comment>
<dbReference type="GO" id="GO:0046982">
    <property type="term" value="F:protein heterodimerization activity"/>
    <property type="evidence" value="ECO:0007669"/>
    <property type="project" value="InterPro"/>
</dbReference>
<dbReference type="SMART" id="SM00427">
    <property type="entry name" value="H2B"/>
    <property type="match status" value="1"/>
</dbReference>
<name>A0A4Y2JP96_ARAVE</name>
<evidence type="ECO:0000256" key="1">
    <source>
        <dbReference type="ARBA" id="ARBA00006846"/>
    </source>
</evidence>
<dbReference type="GO" id="GO:0000786">
    <property type="term" value="C:nucleosome"/>
    <property type="evidence" value="ECO:0007669"/>
    <property type="project" value="InterPro"/>
</dbReference>
<evidence type="ECO:0000313" key="4">
    <source>
        <dbReference type="Proteomes" id="UP000499080"/>
    </source>
</evidence>
<dbReference type="SUPFAM" id="SSF47113">
    <property type="entry name" value="Histone-fold"/>
    <property type="match status" value="1"/>
</dbReference>
<feature type="region of interest" description="Disordered" evidence="2">
    <location>
        <begin position="126"/>
        <end position="149"/>
    </location>
</feature>
<proteinExistence type="inferred from homology"/>
<dbReference type="PRINTS" id="PR00621">
    <property type="entry name" value="HISTONEH2B"/>
</dbReference>
<dbReference type="Gene3D" id="1.10.20.10">
    <property type="entry name" value="Histone, subunit A"/>
    <property type="match status" value="1"/>
</dbReference>
<organism evidence="3 4">
    <name type="scientific">Araneus ventricosus</name>
    <name type="common">Orbweaver spider</name>
    <name type="synonym">Epeira ventricosa</name>
    <dbReference type="NCBI Taxonomy" id="182803"/>
    <lineage>
        <taxon>Eukaryota</taxon>
        <taxon>Metazoa</taxon>
        <taxon>Ecdysozoa</taxon>
        <taxon>Arthropoda</taxon>
        <taxon>Chelicerata</taxon>
        <taxon>Arachnida</taxon>
        <taxon>Araneae</taxon>
        <taxon>Araneomorphae</taxon>
        <taxon>Entelegynae</taxon>
        <taxon>Araneoidea</taxon>
        <taxon>Araneidae</taxon>
        <taxon>Araneus</taxon>
    </lineage>
</organism>
<evidence type="ECO:0000313" key="3">
    <source>
        <dbReference type="EMBL" id="GBM91764.1"/>
    </source>
</evidence>
<reference evidence="3 4" key="1">
    <citation type="journal article" date="2019" name="Sci. Rep.">
        <title>Orb-weaving spider Araneus ventricosus genome elucidates the spidroin gene catalogue.</title>
        <authorList>
            <person name="Kono N."/>
            <person name="Nakamura H."/>
            <person name="Ohtoshi R."/>
            <person name="Moran D.A.P."/>
            <person name="Shinohara A."/>
            <person name="Yoshida Y."/>
            <person name="Fujiwara M."/>
            <person name="Mori M."/>
            <person name="Tomita M."/>
            <person name="Arakawa K."/>
        </authorList>
    </citation>
    <scope>NUCLEOTIDE SEQUENCE [LARGE SCALE GENOMIC DNA]</scope>
</reference>
<evidence type="ECO:0000256" key="2">
    <source>
        <dbReference type="SAM" id="MobiDB-lite"/>
    </source>
</evidence>
<gene>
    <name evidence="3" type="ORF">AVEN_145643_1</name>
</gene>
<dbReference type="GO" id="GO:0003677">
    <property type="term" value="F:DNA binding"/>
    <property type="evidence" value="ECO:0007669"/>
    <property type="project" value="InterPro"/>
</dbReference>
<keyword evidence="4" id="KW-1185">Reference proteome</keyword>
<comment type="caution">
    <text evidence="3">The sequence shown here is derived from an EMBL/GenBank/DDBJ whole genome shotgun (WGS) entry which is preliminary data.</text>
</comment>